<dbReference type="EMBL" id="MN740295">
    <property type="protein sequence ID" value="QHT98742.1"/>
    <property type="molecule type" value="Genomic_DNA"/>
</dbReference>
<protein>
    <submittedName>
        <fullName evidence="1">Uncharacterized protein</fullName>
    </submittedName>
</protein>
<accession>A0A6C0J092</accession>
<organism evidence="1">
    <name type="scientific">viral metagenome</name>
    <dbReference type="NCBI Taxonomy" id="1070528"/>
    <lineage>
        <taxon>unclassified sequences</taxon>
        <taxon>metagenomes</taxon>
        <taxon>organismal metagenomes</taxon>
    </lineage>
</organism>
<evidence type="ECO:0000313" key="1">
    <source>
        <dbReference type="EMBL" id="QHT98742.1"/>
    </source>
</evidence>
<name>A0A6C0J092_9ZZZZ</name>
<dbReference type="AlphaFoldDB" id="A0A6C0J092"/>
<reference evidence="1" key="1">
    <citation type="journal article" date="2020" name="Nature">
        <title>Giant virus diversity and host interactions through global metagenomics.</title>
        <authorList>
            <person name="Schulz F."/>
            <person name="Roux S."/>
            <person name="Paez-Espino D."/>
            <person name="Jungbluth S."/>
            <person name="Walsh D.A."/>
            <person name="Denef V.J."/>
            <person name="McMahon K.D."/>
            <person name="Konstantinidis K.T."/>
            <person name="Eloe-Fadrosh E.A."/>
            <person name="Kyrpides N.C."/>
            <person name="Woyke T."/>
        </authorList>
    </citation>
    <scope>NUCLEOTIDE SEQUENCE</scope>
    <source>
        <strain evidence="1">GVMAG-M-3300025676-16</strain>
    </source>
</reference>
<proteinExistence type="predicted"/>
<sequence length="109" mass="12563">MSTLYISTIKDVKTQDIALILAESGFECQISENISVIEDNENNYITELGFKIYFVDLEKKDFKEKVWIPLESTLDLKCAHIEYRNLFKGCIMNWPGIFAVNNCSLSENN</sequence>